<dbReference type="NCBIfam" id="NF006377">
    <property type="entry name" value="PRK08611.1"/>
    <property type="match status" value="1"/>
</dbReference>
<proteinExistence type="inferred from homology"/>
<dbReference type="InterPro" id="IPR047212">
    <property type="entry name" value="TPP_POXB-like"/>
</dbReference>
<evidence type="ECO:0000313" key="7">
    <source>
        <dbReference type="EMBL" id="SNX69613.1"/>
    </source>
</evidence>
<keyword evidence="2 3" id="KW-0786">Thiamine pyrophosphate</keyword>
<evidence type="ECO:0000313" key="8">
    <source>
        <dbReference type="Proteomes" id="UP000219546"/>
    </source>
</evidence>
<dbReference type="PROSITE" id="PS00187">
    <property type="entry name" value="TPP_ENZYMES"/>
    <property type="match status" value="1"/>
</dbReference>
<evidence type="ECO:0000259" key="6">
    <source>
        <dbReference type="Pfam" id="PF02776"/>
    </source>
</evidence>
<dbReference type="Proteomes" id="UP000219546">
    <property type="component" value="Unassembled WGS sequence"/>
</dbReference>
<evidence type="ECO:0000256" key="1">
    <source>
        <dbReference type="ARBA" id="ARBA00007812"/>
    </source>
</evidence>
<feature type="domain" description="Thiamine pyrophosphate enzyme TPP-binding" evidence="5">
    <location>
        <begin position="381"/>
        <end position="526"/>
    </location>
</feature>
<dbReference type="PANTHER" id="PTHR42981:SF2">
    <property type="entry name" value="PYRUVATE DEHYDROGENASE [UBIQUINONE]"/>
    <property type="match status" value="1"/>
</dbReference>
<dbReference type="GO" id="GO:0003824">
    <property type="term" value="F:catalytic activity"/>
    <property type="evidence" value="ECO:0007669"/>
    <property type="project" value="InterPro"/>
</dbReference>
<gene>
    <name evidence="7" type="ORF">SAMN05877753_103141</name>
</gene>
<dbReference type="CDD" id="cd02014">
    <property type="entry name" value="TPP_POX"/>
    <property type="match status" value="1"/>
</dbReference>
<dbReference type="PANTHER" id="PTHR42981">
    <property type="entry name" value="PYRUVATE DEHYDROGENASE [UBIQUINONE]"/>
    <property type="match status" value="1"/>
</dbReference>
<keyword evidence="7" id="KW-0670">Pyruvate</keyword>
<dbReference type="RefSeq" id="WP_097158075.1">
    <property type="nucleotide sequence ID" value="NZ_JBEPMQ010000002.1"/>
</dbReference>
<dbReference type="InterPro" id="IPR011766">
    <property type="entry name" value="TPP_enzyme_TPP-bd"/>
</dbReference>
<feature type="domain" description="Thiamine pyrophosphate enzyme N-terminal TPP-binding" evidence="6">
    <location>
        <begin position="6"/>
        <end position="119"/>
    </location>
</feature>
<comment type="similarity">
    <text evidence="1 3">Belongs to the TPP enzyme family.</text>
</comment>
<dbReference type="AlphaFoldDB" id="A0A285CRM0"/>
<keyword evidence="8" id="KW-1185">Reference proteome</keyword>
<dbReference type="InterPro" id="IPR047211">
    <property type="entry name" value="POXB-like"/>
</dbReference>
<dbReference type="EMBL" id="OAOP01000003">
    <property type="protein sequence ID" value="SNX69613.1"/>
    <property type="molecule type" value="Genomic_DNA"/>
</dbReference>
<dbReference type="GO" id="GO:0000287">
    <property type="term" value="F:magnesium ion binding"/>
    <property type="evidence" value="ECO:0007669"/>
    <property type="project" value="InterPro"/>
</dbReference>
<dbReference type="InterPro" id="IPR029035">
    <property type="entry name" value="DHS-like_NAD/FAD-binding_dom"/>
</dbReference>
<organism evidence="7 8">
    <name type="scientific">Bacillus oleivorans</name>
    <dbReference type="NCBI Taxonomy" id="1448271"/>
    <lineage>
        <taxon>Bacteria</taxon>
        <taxon>Bacillati</taxon>
        <taxon>Bacillota</taxon>
        <taxon>Bacilli</taxon>
        <taxon>Bacillales</taxon>
        <taxon>Bacillaceae</taxon>
        <taxon>Bacillus</taxon>
    </lineage>
</organism>
<dbReference type="GO" id="GO:0030976">
    <property type="term" value="F:thiamine pyrophosphate binding"/>
    <property type="evidence" value="ECO:0007669"/>
    <property type="project" value="InterPro"/>
</dbReference>
<dbReference type="Gene3D" id="3.40.50.1220">
    <property type="entry name" value="TPP-binding domain"/>
    <property type="match status" value="1"/>
</dbReference>
<evidence type="ECO:0000256" key="2">
    <source>
        <dbReference type="ARBA" id="ARBA00023052"/>
    </source>
</evidence>
<dbReference type="InterPro" id="IPR029061">
    <property type="entry name" value="THDP-binding"/>
</dbReference>
<dbReference type="Gene3D" id="3.40.50.970">
    <property type="match status" value="2"/>
</dbReference>
<evidence type="ECO:0000256" key="3">
    <source>
        <dbReference type="RuleBase" id="RU362132"/>
    </source>
</evidence>
<dbReference type="SUPFAM" id="SSF52518">
    <property type="entry name" value="Thiamin diphosphate-binding fold (THDP-binding)"/>
    <property type="match status" value="2"/>
</dbReference>
<dbReference type="InterPro" id="IPR047210">
    <property type="entry name" value="TPP_PYR_POXB-like"/>
</dbReference>
<name>A0A285CRM0_9BACI</name>
<dbReference type="Pfam" id="PF02775">
    <property type="entry name" value="TPP_enzyme_C"/>
    <property type="match status" value="1"/>
</dbReference>
<protein>
    <submittedName>
        <fullName evidence="7">Pyruvate oxidase</fullName>
    </submittedName>
</protein>
<dbReference type="InterPro" id="IPR000399">
    <property type="entry name" value="TPP-bd_CS"/>
</dbReference>
<evidence type="ECO:0000259" key="4">
    <source>
        <dbReference type="Pfam" id="PF00205"/>
    </source>
</evidence>
<dbReference type="SUPFAM" id="SSF52467">
    <property type="entry name" value="DHS-like NAD/FAD-binding domain"/>
    <property type="match status" value="1"/>
</dbReference>
<feature type="domain" description="Thiamine pyrophosphate enzyme central" evidence="4">
    <location>
        <begin position="194"/>
        <end position="321"/>
    </location>
</feature>
<accession>A0A285CRM0</accession>
<dbReference type="InterPro" id="IPR012001">
    <property type="entry name" value="Thiamin_PyroP_enz_TPP-bd_dom"/>
</dbReference>
<dbReference type="CDD" id="cd07039">
    <property type="entry name" value="TPP_PYR_POX"/>
    <property type="match status" value="1"/>
</dbReference>
<dbReference type="Pfam" id="PF02776">
    <property type="entry name" value="TPP_enzyme_N"/>
    <property type="match status" value="1"/>
</dbReference>
<dbReference type="FunFam" id="3.40.50.970:FF:000007">
    <property type="entry name" value="Acetolactate synthase"/>
    <property type="match status" value="1"/>
</dbReference>
<sequence length="566" mass="61655">MFQKSAADVMMEMLIEWGVDHIYGMPGDSINTLIESLRKVKDKIDFIQVRHEETGALAAAAYAKLTGKLGVCMGIAGPGAIHLLNGLYDAKLDGAPVLAIAGQVETDLMGTDFFQEVDLPSVFKDVAVYSQTIMSAEQLPAVLNQAIRTAYDKKGPAVLIIPDDVPKFEVERNALKTTSFVSKSTVIAHEDDLRAASEILNEAKKPVILAGKGARGAKDTLLTFAEILKAPIILTLPGKGVIPDEHPYNLGQLGLIGTKPATLAVEEADTLIMIGTSFPFVGFLPDGLKTIQIDKDPTQIGKRYPVDVGMAGDAGETLTRLLPMLKPASDPQFLQTCQQHLQEWRIKLQEKAQTEAVPIKPQFVINELQKVTKDDAVLSVDVGNVTVWMARYFNMTNQQFIISSWLATLGCGLPGAIAGKIAYPDKQVIAVCGDGGFQMMMNDFVTAVKYNLPMVVVILNNHKIAMIKFEQEVMGNAEFGTNLHNPDYAKYAEICGGIGYRVEKPEELPPALSKAVQETKPCIIDVVVDADEAPLPAKITFSQAMGYARHMMKEFFQEGTIHKPPL</sequence>
<reference evidence="7 8" key="1">
    <citation type="submission" date="2017-08" db="EMBL/GenBank/DDBJ databases">
        <authorList>
            <person name="de Groot N.N."/>
        </authorList>
    </citation>
    <scope>NUCLEOTIDE SEQUENCE [LARGE SCALE GENOMIC DNA]</scope>
    <source>
        <strain evidence="7 8">JC228</strain>
    </source>
</reference>
<dbReference type="Pfam" id="PF00205">
    <property type="entry name" value="TPP_enzyme_M"/>
    <property type="match status" value="1"/>
</dbReference>
<dbReference type="InterPro" id="IPR012000">
    <property type="entry name" value="Thiamin_PyroP_enz_cen_dom"/>
</dbReference>
<dbReference type="OrthoDB" id="4494979at2"/>
<evidence type="ECO:0000259" key="5">
    <source>
        <dbReference type="Pfam" id="PF02775"/>
    </source>
</evidence>